<dbReference type="HOGENOM" id="CLU_018204_5_0_11"/>
<dbReference type="KEGG" id="mav:MAV_2553"/>
<dbReference type="GO" id="GO:0003995">
    <property type="term" value="F:acyl-CoA dehydrogenase activity"/>
    <property type="evidence" value="ECO:0007669"/>
    <property type="project" value="TreeGrafter"/>
</dbReference>
<keyword evidence="3" id="KW-0274">FAD</keyword>
<dbReference type="Gene3D" id="1.20.140.10">
    <property type="entry name" value="Butyryl-CoA Dehydrogenase, subunit A, domain 3"/>
    <property type="match status" value="1"/>
</dbReference>
<feature type="domain" description="Acyl-CoA dehydrogenase/oxidase C-terminal" evidence="5">
    <location>
        <begin position="205"/>
        <end position="333"/>
    </location>
</feature>
<dbReference type="SUPFAM" id="SSF56645">
    <property type="entry name" value="Acyl-CoA dehydrogenase NM domain-like"/>
    <property type="match status" value="1"/>
</dbReference>
<evidence type="ECO:0000256" key="1">
    <source>
        <dbReference type="ARBA" id="ARBA00009347"/>
    </source>
</evidence>
<dbReference type="Pfam" id="PF00441">
    <property type="entry name" value="Acyl-CoA_dh_1"/>
    <property type="match status" value="1"/>
</dbReference>
<dbReference type="GO" id="GO:0033539">
    <property type="term" value="P:fatty acid beta-oxidation using acyl-CoA dehydrogenase"/>
    <property type="evidence" value="ECO:0007669"/>
    <property type="project" value="TreeGrafter"/>
</dbReference>
<dbReference type="InterPro" id="IPR009075">
    <property type="entry name" value="AcylCo_DH/oxidase_C"/>
</dbReference>
<organism evidence="6 7">
    <name type="scientific">Mycobacterium avium (strain 104)</name>
    <dbReference type="NCBI Taxonomy" id="243243"/>
    <lineage>
        <taxon>Bacteria</taxon>
        <taxon>Bacillati</taxon>
        <taxon>Actinomycetota</taxon>
        <taxon>Actinomycetes</taxon>
        <taxon>Mycobacteriales</taxon>
        <taxon>Mycobacteriaceae</taxon>
        <taxon>Mycobacterium</taxon>
        <taxon>Mycobacterium avium complex (MAC)</taxon>
    </lineage>
</organism>
<dbReference type="InterPro" id="IPR050741">
    <property type="entry name" value="Acyl-CoA_dehydrogenase"/>
</dbReference>
<keyword evidence="2" id="KW-0285">Flavoprotein</keyword>
<sequence>MSALAGGVFAVTGSQDDDAELRQLVDDLGRRSYDAGLGRRGIPDQFDAELWRNLEDTGLTRLTSTPDMGAGPHELAIALYGVSRHAGAVPLAETDALAGWLGQQAGIELPNGPLTVAVADAETDGARVTGTATGVPWARACAAALLAVTTPAGLRVGVIDVASGDLQEGHNLAGEPRDSVPFDVSADQLHAVDPALGAELTRRGAWSRCVQTIGVLDAAAALSVEHTRQRVQFGRPLSAFQSVQQSLAGMAGEIERARAAAELAVAAASEHGFNSPHTDYAVTVAKVAVGRAVGPVTSVAHQLHGAIGVTSEHPLWLFTLRAQSWTADYGTTANYARRLGRLVLAAEDPWSLVTGDPPEVKTMVNKENW</sequence>
<dbReference type="PANTHER" id="PTHR48083:SF2">
    <property type="entry name" value="MEDIUM-CHAIN SPECIFIC ACYL-COA DEHYDROGENASE, MITOCHONDRIAL"/>
    <property type="match status" value="1"/>
</dbReference>
<dbReference type="InterPro" id="IPR009100">
    <property type="entry name" value="AcylCoA_DH/oxidase_NM_dom_sf"/>
</dbReference>
<dbReference type="PANTHER" id="PTHR48083">
    <property type="entry name" value="MEDIUM-CHAIN SPECIFIC ACYL-COA DEHYDROGENASE, MITOCHONDRIAL-RELATED"/>
    <property type="match status" value="1"/>
</dbReference>
<evidence type="ECO:0000313" key="6">
    <source>
        <dbReference type="EMBL" id="ABK65971.1"/>
    </source>
</evidence>
<dbReference type="AlphaFoldDB" id="A0A0H2ZWE1"/>
<name>A0A0H2ZWE1_MYCA1</name>
<accession>A0A0H2ZWE1</accession>
<comment type="similarity">
    <text evidence="1">Belongs to the acyl-CoA dehydrogenase family.</text>
</comment>
<dbReference type="GO" id="GO:0005737">
    <property type="term" value="C:cytoplasm"/>
    <property type="evidence" value="ECO:0007669"/>
    <property type="project" value="TreeGrafter"/>
</dbReference>
<evidence type="ECO:0000256" key="3">
    <source>
        <dbReference type="ARBA" id="ARBA00022827"/>
    </source>
</evidence>
<evidence type="ECO:0000313" key="7">
    <source>
        <dbReference type="Proteomes" id="UP000001574"/>
    </source>
</evidence>
<dbReference type="RefSeq" id="WP_011724872.1">
    <property type="nucleotide sequence ID" value="NC_008595.1"/>
</dbReference>
<evidence type="ECO:0000256" key="2">
    <source>
        <dbReference type="ARBA" id="ARBA00022630"/>
    </source>
</evidence>
<protein>
    <submittedName>
        <fullName evidence="6">Acyl-CoA dehydrogenase</fullName>
    </submittedName>
</protein>
<evidence type="ECO:0000256" key="4">
    <source>
        <dbReference type="ARBA" id="ARBA00023002"/>
    </source>
</evidence>
<proteinExistence type="inferred from homology"/>
<gene>
    <name evidence="6" type="ordered locus">MAV_2553</name>
</gene>
<dbReference type="SUPFAM" id="SSF47203">
    <property type="entry name" value="Acyl-CoA dehydrogenase C-terminal domain-like"/>
    <property type="match status" value="1"/>
</dbReference>
<dbReference type="InterPro" id="IPR036250">
    <property type="entry name" value="AcylCo_DH-like_C"/>
</dbReference>
<keyword evidence="4" id="KW-0560">Oxidoreductase</keyword>
<reference evidence="6 7" key="1">
    <citation type="submission" date="2006-10" db="EMBL/GenBank/DDBJ databases">
        <authorList>
            <person name="Fleischmann R.D."/>
            <person name="Dodson R.J."/>
            <person name="Haft D.H."/>
            <person name="Merkel J.S."/>
            <person name="Nelson W.C."/>
            <person name="Fraser C.M."/>
        </authorList>
    </citation>
    <scope>NUCLEOTIDE SEQUENCE [LARGE SCALE GENOMIC DNA]</scope>
    <source>
        <strain evidence="6 7">104</strain>
    </source>
</reference>
<evidence type="ECO:0000259" key="5">
    <source>
        <dbReference type="Pfam" id="PF00441"/>
    </source>
</evidence>
<dbReference type="Proteomes" id="UP000001574">
    <property type="component" value="Chromosome"/>
</dbReference>
<dbReference type="EMBL" id="CP000479">
    <property type="protein sequence ID" value="ABK65971.1"/>
    <property type="molecule type" value="Genomic_DNA"/>
</dbReference>